<dbReference type="EMBL" id="KV417519">
    <property type="protein sequence ID" value="KZP25678.1"/>
    <property type="molecule type" value="Genomic_DNA"/>
</dbReference>
<accession>A0A166P3K5</accession>
<evidence type="ECO:0000313" key="1">
    <source>
        <dbReference type="EMBL" id="KZP25678.1"/>
    </source>
</evidence>
<proteinExistence type="predicted"/>
<dbReference type="OrthoDB" id="3236755at2759"/>
<sequence>MAKDIMVGSKKYPKIAGFAEPMKIIAALTTYFSHSNYGQHVMKDKMRFDSNTCGIQHAGVTRFSSFALNVKSIQHCLPTMQRCLEGDTLHFNTSAMAPLKKYIENGTQESFVFQQQMFNIDALMTPITRV</sequence>
<evidence type="ECO:0000313" key="2">
    <source>
        <dbReference type="Proteomes" id="UP000076532"/>
    </source>
</evidence>
<reference evidence="1 2" key="1">
    <citation type="journal article" date="2016" name="Mol. Biol. Evol.">
        <title>Comparative Genomics of Early-Diverging Mushroom-Forming Fungi Provides Insights into the Origins of Lignocellulose Decay Capabilities.</title>
        <authorList>
            <person name="Nagy L.G."/>
            <person name="Riley R."/>
            <person name="Tritt A."/>
            <person name="Adam C."/>
            <person name="Daum C."/>
            <person name="Floudas D."/>
            <person name="Sun H."/>
            <person name="Yadav J.S."/>
            <person name="Pangilinan J."/>
            <person name="Larsson K.H."/>
            <person name="Matsuura K."/>
            <person name="Barry K."/>
            <person name="Labutti K."/>
            <person name="Kuo R."/>
            <person name="Ohm R.A."/>
            <person name="Bhattacharya S.S."/>
            <person name="Shirouzu T."/>
            <person name="Yoshinaga Y."/>
            <person name="Martin F.M."/>
            <person name="Grigoriev I.V."/>
            <person name="Hibbett D.S."/>
        </authorList>
    </citation>
    <scope>NUCLEOTIDE SEQUENCE [LARGE SCALE GENOMIC DNA]</scope>
    <source>
        <strain evidence="1 2">CBS 109695</strain>
    </source>
</reference>
<dbReference type="AlphaFoldDB" id="A0A166P3K5"/>
<organism evidence="1 2">
    <name type="scientific">Athelia psychrophila</name>
    <dbReference type="NCBI Taxonomy" id="1759441"/>
    <lineage>
        <taxon>Eukaryota</taxon>
        <taxon>Fungi</taxon>
        <taxon>Dikarya</taxon>
        <taxon>Basidiomycota</taxon>
        <taxon>Agaricomycotina</taxon>
        <taxon>Agaricomycetes</taxon>
        <taxon>Agaricomycetidae</taxon>
        <taxon>Atheliales</taxon>
        <taxon>Atheliaceae</taxon>
        <taxon>Athelia</taxon>
    </lineage>
</organism>
<gene>
    <name evidence="1" type="ORF">FIBSPDRAFT_950098</name>
</gene>
<protein>
    <submittedName>
        <fullName evidence="1">Uncharacterized protein</fullName>
    </submittedName>
</protein>
<dbReference type="Proteomes" id="UP000076532">
    <property type="component" value="Unassembled WGS sequence"/>
</dbReference>
<keyword evidence="2" id="KW-1185">Reference proteome</keyword>
<name>A0A166P3K5_9AGAM</name>